<accession>A0A0D2IIT8</accession>
<gene>
    <name evidence="3" type="ORF">Z518_03631</name>
</gene>
<name>A0A0D2IIT8_9EURO</name>
<dbReference type="InterPro" id="IPR046538">
    <property type="entry name" value="DUF6603"/>
</dbReference>
<feature type="domain" description="DUF6603" evidence="2">
    <location>
        <begin position="835"/>
        <end position="1380"/>
    </location>
</feature>
<dbReference type="GeneID" id="25291702"/>
<reference evidence="3 4" key="1">
    <citation type="submission" date="2015-01" db="EMBL/GenBank/DDBJ databases">
        <title>The Genome Sequence of Rhinocladiella mackenzie CBS 650.93.</title>
        <authorList>
            <consortium name="The Broad Institute Genomics Platform"/>
            <person name="Cuomo C."/>
            <person name="de Hoog S."/>
            <person name="Gorbushina A."/>
            <person name="Stielow B."/>
            <person name="Teixiera M."/>
            <person name="Abouelleil A."/>
            <person name="Chapman S.B."/>
            <person name="Priest M."/>
            <person name="Young S.K."/>
            <person name="Wortman J."/>
            <person name="Nusbaum C."/>
            <person name="Birren B."/>
        </authorList>
    </citation>
    <scope>NUCLEOTIDE SEQUENCE [LARGE SCALE GENOMIC DNA]</scope>
    <source>
        <strain evidence="3 4">CBS 650.93</strain>
    </source>
</reference>
<evidence type="ECO:0000313" key="4">
    <source>
        <dbReference type="Proteomes" id="UP000053617"/>
    </source>
</evidence>
<dbReference type="Proteomes" id="UP000053617">
    <property type="component" value="Unassembled WGS sequence"/>
</dbReference>
<feature type="region of interest" description="Disordered" evidence="1">
    <location>
        <begin position="812"/>
        <end position="832"/>
    </location>
</feature>
<evidence type="ECO:0000313" key="3">
    <source>
        <dbReference type="EMBL" id="KIX05659.1"/>
    </source>
</evidence>
<proteinExistence type="predicted"/>
<dbReference type="OrthoDB" id="5352492at2759"/>
<sequence>MADNDVDLSDWTDFFHNSQLFEPNDIPTEDNNSSTCVLNKLGGLAFSSAKVPQEFRGDAYAGDEPFEILGLDQAASSSHALQDVLNTFGVNPDDWITEVTPPDEDDPDEPDEPEIPVDVMEPLRLMIRKLRDAAGISAEIERENRNGLWIVPEQENALAITVGLMFKINLDQVVDFGNDIIDKLNDLFGLGLKIGQLSFSEVGDLKIRIKSRTVISKTEDDDGETVWEEPYTLYEFLFQFPLFGLFLNFRVSYVGEFEFSVSENPNDPRSMFEKIASLIKQPPSADDADPTTDDQGFSITPKLWNLTVTKTESAVEWSIAFLVKLKMSAEWDTLTIALTYDSGIGTFTGRLLFKDMFSEPSLDVEFDEIWDVPTDFYADMKDRFDFRSIPQFTPLPDSFPTNLTEAFFEYTKGSQPELLMSATLNSDGALDDPPAGEDDVPFPFEWTTISLYFVKSGSNVEMEMFTQFQLNPPDDRFETGLIDLRFRYAGALWELAGHAENIQIGSIAAWFDPNLQSEVMDIVGKLKIVSVDLNYTFDKSGSKQKASAFTFAGLIEMGELQLSLLYQYRKNTGGAAPARRLLTGNEKKMGPVVRAAASESTFWLFEAILDTPQPGTTLADIAESIVEGAATELPPFVGKIQVKSDDAGAELINLRVQKSSHAGVQRAVFVLNVNIATVEFTFAQVSSKIGTTKATKRLLRVAVEKIPLLSDLPVVKELPQPFDELQYMWSQTAGLARTEVEALNQNLGDENRLMFKATTQSSADPTSAKDPVVLAEGHHFVVVNDGRAILDHVFKLKKNESSTAVVRTLRAGGPTPAANLETSDGESKPSKGALSKKTKFLSISGVTIQYKEESLWIIVDATVVLGPLEFSLLGFGIGLDFSGITLNQLDLTSLDPQVKLRGMAASFDKPPILIAGIFEMDEREANGQHVKSYRGGVGLTIPPYMFVAVGEYAEVVEGAEMYKSVFIYAKLDGPLIDFQFAILRGVRIGFGYNSLIRSPSVRDIHRFPLISDNGVGGTGNNPMQILENMRGGDNPWIQLKNESYWLAFGLTISSFNIVNCTAVALVSFRANGVIFSIFGDIICTLPPNVNAGASFKLFYVEILMSAELNFVEDYFKVQAALAPSSFLLVPMARLRGGFALYTFFGRNPHAGDWVFSLGGYHRKFSVPGHYPRPERLGLEFSIGIISIEGKGYFALTPKAVMAGAFIHCELHVGPVYAYLDAAFDALVQFEPVHYWVDMHIEVGVECRIPLLFVTIHISISIGAELHIEGPEFGGVAHVDFWFFSFDIEFGRTPRLPDPLTLAEFYEVCAKAGPPDEANGRTEPPEGLILELKFSLEDGNFPMPTEDTKKDANGNPVPVTDPTNTGAGAKWFVKGGSFKFRVSSVFALSAARIETPESGKDEWIEDVGYAHDLPTQEGSGAMEVVEGIDEIELLSARPMRVSRAIRAPLYVGIRDADTPERVTTGWNAFFVMQEMPKQMWLDPGQGIDALSREKGSMPLRMGVQFEAPEPVLAVSKIPPFNATDMSKFNVASRPLPDHEAEQEVFLPAPRDDAGAPATWPATQDAWAATGPLWEKPSEGEPEPSEGLARAMLTACMSALAWDKPSPETLAHVNTEEYTPWELPDVKFPERLVTGTTVGDGEVRDGFANFYLELPRVVAV</sequence>
<dbReference type="EMBL" id="KN847477">
    <property type="protein sequence ID" value="KIX05659.1"/>
    <property type="molecule type" value="Genomic_DNA"/>
</dbReference>
<keyword evidence="4" id="KW-1185">Reference proteome</keyword>
<dbReference type="STRING" id="1442369.A0A0D2IIT8"/>
<protein>
    <submittedName>
        <fullName evidence="3">Rhinocladiella mackenziei CBS 650.93 unplaced genomic scaffold supercont1.3, whole genome shotgun sequence</fullName>
    </submittedName>
</protein>
<dbReference type="HOGENOM" id="CLU_001050_1_1_1"/>
<dbReference type="RefSeq" id="XP_013272795.1">
    <property type="nucleotide sequence ID" value="XM_013417341.1"/>
</dbReference>
<evidence type="ECO:0000259" key="2">
    <source>
        <dbReference type="Pfam" id="PF20248"/>
    </source>
</evidence>
<dbReference type="VEuPathDB" id="FungiDB:Z518_03631"/>
<dbReference type="Pfam" id="PF20248">
    <property type="entry name" value="DUF6603"/>
    <property type="match status" value="1"/>
</dbReference>
<feature type="region of interest" description="Disordered" evidence="1">
    <location>
        <begin position="92"/>
        <end position="115"/>
    </location>
</feature>
<organism evidence="3 4">
    <name type="scientific">Rhinocladiella mackenziei CBS 650.93</name>
    <dbReference type="NCBI Taxonomy" id="1442369"/>
    <lineage>
        <taxon>Eukaryota</taxon>
        <taxon>Fungi</taxon>
        <taxon>Dikarya</taxon>
        <taxon>Ascomycota</taxon>
        <taxon>Pezizomycotina</taxon>
        <taxon>Eurotiomycetes</taxon>
        <taxon>Chaetothyriomycetidae</taxon>
        <taxon>Chaetothyriales</taxon>
        <taxon>Herpotrichiellaceae</taxon>
        <taxon>Rhinocladiella</taxon>
    </lineage>
</organism>
<feature type="compositionally biased region" description="Acidic residues" evidence="1">
    <location>
        <begin position="101"/>
        <end position="115"/>
    </location>
</feature>
<evidence type="ECO:0000256" key="1">
    <source>
        <dbReference type="SAM" id="MobiDB-lite"/>
    </source>
</evidence>